<comment type="caution">
    <text evidence="4">The sequence shown here is derived from an EMBL/GenBank/DDBJ whole genome shotgun (WGS) entry which is preliminary data.</text>
</comment>
<dbReference type="InterPro" id="IPR002935">
    <property type="entry name" value="SAM_O-MeTrfase"/>
</dbReference>
<dbReference type="RefSeq" id="WP_324766737.1">
    <property type="nucleotide sequence ID" value="NZ_BAAATS010000014.1"/>
</dbReference>
<dbReference type="Proteomes" id="UP001352223">
    <property type="component" value="Unassembled WGS sequence"/>
</dbReference>
<sequence length="227" mass="24008">MTSHPEPQQPAPAAVDAYLSDLLAPADEALAAALSDSEAADLPSISVTATNGKLLHLLARIRGARRILEIGTLGGYSTIWLARALPADGSLITLEYSPRHAEVARANIARAGLDKVVEIRVGAALDSLPQVADEGHVFDLVFIDADKVNNPNYLDWAVRLTRPGSVIVVDNVVRDGRVIDAGSTQPDITGTRAALQFLADHPKLEATAIQTVGAKGYDGFAVAYVQE</sequence>
<dbReference type="PANTHER" id="PTHR10509">
    <property type="entry name" value="O-METHYLTRANSFERASE-RELATED"/>
    <property type="match status" value="1"/>
</dbReference>
<dbReference type="InterPro" id="IPR050362">
    <property type="entry name" value="Cation-dep_OMT"/>
</dbReference>
<dbReference type="Pfam" id="PF01596">
    <property type="entry name" value="Methyltransf_3"/>
    <property type="match status" value="1"/>
</dbReference>
<dbReference type="CDD" id="cd02440">
    <property type="entry name" value="AdoMet_MTases"/>
    <property type="match status" value="1"/>
</dbReference>
<evidence type="ECO:0000256" key="1">
    <source>
        <dbReference type="ARBA" id="ARBA00022603"/>
    </source>
</evidence>
<name>A0ABU6C513_9ACTN</name>
<gene>
    <name evidence="4" type="ORF">OKJ48_05825</name>
</gene>
<accession>A0ABU6C513</accession>
<evidence type="ECO:0000256" key="2">
    <source>
        <dbReference type="ARBA" id="ARBA00022679"/>
    </source>
</evidence>
<reference evidence="4 5" key="1">
    <citation type="submission" date="2022-10" db="EMBL/GenBank/DDBJ databases">
        <authorList>
            <person name="Xie J."/>
            <person name="Shen N."/>
        </authorList>
    </citation>
    <scope>NUCLEOTIDE SEQUENCE [LARGE SCALE GENOMIC DNA]</scope>
    <source>
        <strain evidence="4 5">DSM 41681</strain>
    </source>
</reference>
<dbReference type="PANTHER" id="PTHR10509:SF14">
    <property type="entry name" value="CAFFEOYL-COA O-METHYLTRANSFERASE 3-RELATED"/>
    <property type="match status" value="1"/>
</dbReference>
<keyword evidence="2" id="KW-0808">Transferase</keyword>
<evidence type="ECO:0000313" key="5">
    <source>
        <dbReference type="Proteomes" id="UP001352223"/>
    </source>
</evidence>
<evidence type="ECO:0000256" key="3">
    <source>
        <dbReference type="ARBA" id="ARBA00022691"/>
    </source>
</evidence>
<keyword evidence="1" id="KW-0489">Methyltransferase</keyword>
<dbReference type="Gene3D" id="3.40.50.150">
    <property type="entry name" value="Vaccinia Virus protein VP39"/>
    <property type="match status" value="1"/>
</dbReference>
<keyword evidence="3" id="KW-0949">S-adenosyl-L-methionine</keyword>
<dbReference type="InterPro" id="IPR029063">
    <property type="entry name" value="SAM-dependent_MTases_sf"/>
</dbReference>
<dbReference type="EMBL" id="JAOZYB010000024">
    <property type="protein sequence ID" value="MEB3959769.1"/>
    <property type="molecule type" value="Genomic_DNA"/>
</dbReference>
<keyword evidence="5" id="KW-1185">Reference proteome</keyword>
<proteinExistence type="predicted"/>
<evidence type="ECO:0000313" key="4">
    <source>
        <dbReference type="EMBL" id="MEB3959769.1"/>
    </source>
</evidence>
<dbReference type="SUPFAM" id="SSF53335">
    <property type="entry name" value="S-adenosyl-L-methionine-dependent methyltransferases"/>
    <property type="match status" value="1"/>
</dbReference>
<protein>
    <submittedName>
        <fullName evidence="4">O-methyltransferase</fullName>
    </submittedName>
</protein>
<dbReference type="PROSITE" id="PS51682">
    <property type="entry name" value="SAM_OMT_I"/>
    <property type="match status" value="1"/>
</dbReference>
<organism evidence="4 5">
    <name type="scientific">Streptomyces kunmingensis</name>
    <dbReference type="NCBI Taxonomy" id="68225"/>
    <lineage>
        <taxon>Bacteria</taxon>
        <taxon>Bacillati</taxon>
        <taxon>Actinomycetota</taxon>
        <taxon>Actinomycetes</taxon>
        <taxon>Kitasatosporales</taxon>
        <taxon>Streptomycetaceae</taxon>
        <taxon>Streptomyces</taxon>
    </lineage>
</organism>